<name>A0ABT1C290_9HYPH</name>
<sequence>MSHNANLAKGVVAGFAAGLVASLAMDLFQRAASSLQSDEGGSDEDPATVKAANAVARQATGRSVPRSAKPAAGEVVHYATGAGLGVLYGGLAELAPVTTAGAGAGYAVATWAALDEGAVPALGWGPKATETPLSSHAYGLASHLIYGVTLEFARRLIRERL</sequence>
<dbReference type="Proteomes" id="UP001205906">
    <property type="component" value="Unassembled WGS sequence"/>
</dbReference>
<keyword evidence="2" id="KW-1185">Reference proteome</keyword>
<accession>A0ABT1C290</accession>
<dbReference type="RefSeq" id="WP_252816230.1">
    <property type="nucleotide sequence ID" value="NZ_JAMXQS010000002.1"/>
</dbReference>
<dbReference type="InterPro" id="IPR009898">
    <property type="entry name" value="DUF1440"/>
</dbReference>
<dbReference type="EMBL" id="JAMXQS010000002">
    <property type="protein sequence ID" value="MCO6048948.1"/>
    <property type="molecule type" value="Genomic_DNA"/>
</dbReference>
<protein>
    <submittedName>
        <fullName evidence="1">DUF1440 domain-containing protein</fullName>
    </submittedName>
</protein>
<comment type="caution">
    <text evidence="1">The sequence shown here is derived from an EMBL/GenBank/DDBJ whole genome shotgun (WGS) entry which is preliminary data.</text>
</comment>
<gene>
    <name evidence="1" type="ORF">NGM99_03985</name>
</gene>
<dbReference type="Pfam" id="PF07274">
    <property type="entry name" value="DUF1440"/>
    <property type="match status" value="1"/>
</dbReference>
<proteinExistence type="predicted"/>
<evidence type="ECO:0000313" key="2">
    <source>
        <dbReference type="Proteomes" id="UP001205906"/>
    </source>
</evidence>
<reference evidence="1 2" key="1">
    <citation type="submission" date="2022-06" db="EMBL/GenBank/DDBJ databases">
        <title>Mesorhizobium sp. strain RP14 Genome sequencing and assembly.</title>
        <authorList>
            <person name="Kim I."/>
        </authorList>
    </citation>
    <scope>NUCLEOTIDE SEQUENCE [LARGE SCALE GENOMIC DNA]</scope>
    <source>
        <strain evidence="2">RP14(2022)</strain>
    </source>
</reference>
<organism evidence="1 2">
    <name type="scientific">Mesorhizobium liriopis</name>
    <dbReference type="NCBI Taxonomy" id="2953882"/>
    <lineage>
        <taxon>Bacteria</taxon>
        <taxon>Pseudomonadati</taxon>
        <taxon>Pseudomonadota</taxon>
        <taxon>Alphaproteobacteria</taxon>
        <taxon>Hyphomicrobiales</taxon>
        <taxon>Phyllobacteriaceae</taxon>
        <taxon>Mesorhizobium</taxon>
    </lineage>
</organism>
<evidence type="ECO:0000313" key="1">
    <source>
        <dbReference type="EMBL" id="MCO6048948.1"/>
    </source>
</evidence>